<dbReference type="SUPFAM" id="SSF144232">
    <property type="entry name" value="HIT/MYND zinc finger-like"/>
    <property type="match status" value="1"/>
</dbReference>
<evidence type="ECO:0000256" key="3">
    <source>
        <dbReference type="ARBA" id="ARBA00022833"/>
    </source>
</evidence>
<evidence type="ECO:0000313" key="7">
    <source>
        <dbReference type="Proteomes" id="UP000266861"/>
    </source>
</evidence>
<dbReference type="Proteomes" id="UP000266861">
    <property type="component" value="Unassembled WGS sequence"/>
</dbReference>
<keyword evidence="3" id="KW-0862">Zinc</keyword>
<evidence type="ECO:0000259" key="5">
    <source>
        <dbReference type="PROSITE" id="PS50865"/>
    </source>
</evidence>
<sequence length="230" mass="26165">MDQNQPSHYYFDSISLSATESPTLTCSFHLPIAFYESHLDWILECNIGSITILPSSNKFTLSKSGGEYGWNDEKDESIKNIDDITNDSRECKNCKKDQNQPSHYYFDSISLSATESPTLTCSFHLPIAFYESHLDWILECNIGSITILPSSNKFTLSKSGGEYGWNDEKDESIKNIDDITNDSRECKNCKKVFNIKSGGGTCKSVFYCSKICQNQDWKRHKKQDCVIHKS</sequence>
<dbReference type="Gene3D" id="6.10.140.2220">
    <property type="match status" value="1"/>
</dbReference>
<evidence type="ECO:0000256" key="4">
    <source>
        <dbReference type="PROSITE-ProRule" id="PRU00134"/>
    </source>
</evidence>
<evidence type="ECO:0000313" key="6">
    <source>
        <dbReference type="EMBL" id="RHZ81676.1"/>
    </source>
</evidence>
<keyword evidence="1" id="KW-0479">Metal-binding</keyword>
<dbReference type="PROSITE" id="PS50865">
    <property type="entry name" value="ZF_MYND_2"/>
    <property type="match status" value="1"/>
</dbReference>
<proteinExistence type="predicted"/>
<reference evidence="6 7" key="1">
    <citation type="submission" date="2018-08" db="EMBL/GenBank/DDBJ databases">
        <title>Genome and evolution of the arbuscular mycorrhizal fungus Diversispora epigaea (formerly Glomus versiforme) and its bacterial endosymbionts.</title>
        <authorList>
            <person name="Sun X."/>
            <person name="Fei Z."/>
            <person name="Harrison M."/>
        </authorList>
    </citation>
    <scope>NUCLEOTIDE SEQUENCE [LARGE SCALE GENOMIC DNA]</scope>
    <source>
        <strain evidence="6 7">IT104</strain>
    </source>
</reference>
<dbReference type="GO" id="GO:0008270">
    <property type="term" value="F:zinc ion binding"/>
    <property type="evidence" value="ECO:0007669"/>
    <property type="project" value="UniProtKB-KW"/>
</dbReference>
<keyword evidence="7" id="KW-1185">Reference proteome</keyword>
<dbReference type="STRING" id="1348612.A0A397J6N6"/>
<dbReference type="OrthoDB" id="9922773at2759"/>
<name>A0A397J6N6_9GLOM</name>
<dbReference type="AlphaFoldDB" id="A0A397J6N6"/>
<dbReference type="EMBL" id="PQFF01000109">
    <property type="protein sequence ID" value="RHZ81676.1"/>
    <property type="molecule type" value="Genomic_DNA"/>
</dbReference>
<feature type="domain" description="MYND-type" evidence="5">
    <location>
        <begin position="186"/>
        <end position="225"/>
    </location>
</feature>
<evidence type="ECO:0000256" key="2">
    <source>
        <dbReference type="ARBA" id="ARBA00022771"/>
    </source>
</evidence>
<protein>
    <recommendedName>
        <fullName evidence="5">MYND-type domain-containing protein</fullName>
    </recommendedName>
</protein>
<comment type="caution">
    <text evidence="6">The sequence shown here is derived from an EMBL/GenBank/DDBJ whole genome shotgun (WGS) entry which is preliminary data.</text>
</comment>
<accession>A0A397J6N6</accession>
<gene>
    <name evidence="6" type="ORF">Glove_117g566</name>
</gene>
<dbReference type="Pfam" id="PF01753">
    <property type="entry name" value="zf-MYND"/>
    <property type="match status" value="1"/>
</dbReference>
<keyword evidence="2 4" id="KW-0863">Zinc-finger</keyword>
<evidence type="ECO:0000256" key="1">
    <source>
        <dbReference type="ARBA" id="ARBA00022723"/>
    </source>
</evidence>
<organism evidence="6 7">
    <name type="scientific">Diversispora epigaea</name>
    <dbReference type="NCBI Taxonomy" id="1348612"/>
    <lineage>
        <taxon>Eukaryota</taxon>
        <taxon>Fungi</taxon>
        <taxon>Fungi incertae sedis</taxon>
        <taxon>Mucoromycota</taxon>
        <taxon>Glomeromycotina</taxon>
        <taxon>Glomeromycetes</taxon>
        <taxon>Diversisporales</taxon>
        <taxon>Diversisporaceae</taxon>
        <taxon>Diversispora</taxon>
    </lineage>
</organism>
<dbReference type="InterPro" id="IPR002893">
    <property type="entry name" value="Znf_MYND"/>
</dbReference>